<dbReference type="InterPro" id="IPR011650">
    <property type="entry name" value="Peptidase_M20_dimer"/>
</dbReference>
<feature type="chain" id="PRO_5032873080" evidence="3">
    <location>
        <begin position="20"/>
        <end position="451"/>
    </location>
</feature>
<feature type="signal peptide" evidence="3">
    <location>
        <begin position="1"/>
        <end position="19"/>
    </location>
</feature>
<feature type="domain" description="Peptidase M20 dimerisation" evidence="4">
    <location>
        <begin position="220"/>
        <end position="315"/>
    </location>
</feature>
<dbReference type="SUPFAM" id="SSF55031">
    <property type="entry name" value="Bacterial exopeptidase dimerisation domain"/>
    <property type="match status" value="1"/>
</dbReference>
<accession>A0A842HVW2</accession>
<dbReference type="PIRSF" id="PIRSF005962">
    <property type="entry name" value="Pept_M20D_amidohydro"/>
    <property type="match status" value="1"/>
</dbReference>
<dbReference type="GO" id="GO:0050118">
    <property type="term" value="F:N-acetyldiaminopimelate deacetylase activity"/>
    <property type="evidence" value="ECO:0007669"/>
    <property type="project" value="UniProtKB-ARBA"/>
</dbReference>
<dbReference type="FunFam" id="3.30.70.360:FF:000001">
    <property type="entry name" value="N-acetyldiaminopimelate deacetylase"/>
    <property type="match status" value="1"/>
</dbReference>
<evidence type="ECO:0000256" key="2">
    <source>
        <dbReference type="PIRSR" id="PIRSR005962-1"/>
    </source>
</evidence>
<dbReference type="EMBL" id="JACJVJ010000001">
    <property type="protein sequence ID" value="MBC2776567.1"/>
    <property type="molecule type" value="Genomic_DNA"/>
</dbReference>
<evidence type="ECO:0000256" key="1">
    <source>
        <dbReference type="ARBA" id="ARBA00022801"/>
    </source>
</evidence>
<dbReference type="RefSeq" id="WP_185799839.1">
    <property type="nucleotide sequence ID" value="NZ_JACJVJ010000001.1"/>
</dbReference>
<feature type="binding site" evidence="2">
    <location>
        <position position="198"/>
    </location>
    <ligand>
        <name>Mn(2+)</name>
        <dbReference type="ChEBI" id="CHEBI:29035"/>
        <label>2</label>
    </ligand>
</feature>
<comment type="caution">
    <text evidence="5">The sequence shown here is derived from an EMBL/GenBank/DDBJ whole genome shotgun (WGS) entry which is preliminary data.</text>
</comment>
<evidence type="ECO:0000313" key="5">
    <source>
        <dbReference type="EMBL" id="MBC2776567.1"/>
    </source>
</evidence>
<organism evidence="5 6">
    <name type="scientific">Parasphingopyxis marina</name>
    <dbReference type="NCBI Taxonomy" id="2761622"/>
    <lineage>
        <taxon>Bacteria</taxon>
        <taxon>Pseudomonadati</taxon>
        <taxon>Pseudomonadota</taxon>
        <taxon>Alphaproteobacteria</taxon>
        <taxon>Sphingomonadales</taxon>
        <taxon>Sphingomonadaceae</taxon>
        <taxon>Parasphingopyxis</taxon>
    </lineage>
</organism>
<sequence>MIKKLMLLAATALAAPAMAQDADNGADLGAAVEADYAENLEALFLDFHRNPELSYRETRTAGIIASQLRALGIEVTEGVGGTGVVGVLENGEGPTILVRADMDGLPLAEDSGLAYASTARQTGIDGVEAPVMHACGHDVHITSLIGSARQLVRLRDRWNGTIVFIAQPAEERIGGARAMMEDGLYERFPRPDYALAFHVSADTPTGRIELQPGLVASSSDSVDIVIHGVGAHGAYPHMGKDPIVMGAEIIMALQTLVSREISPLSPGVVTVGAFHGGIKHNIISDRAEMQLTVRSNDQTVRETLLAGIRRIAENVGRMNGLPEDQLPEVTVSNEATPPTINDAALAARVHSAMAAALGDETILPPAPQTGMGAEDFAYFVQPDTGVRGVYFSVGGTPQEVIDAAENGGPPVPSHHSPFFRITPEPAVTLGTEAMVIAVLDLLAPGTETPAD</sequence>
<feature type="binding site" evidence="2">
    <location>
        <position position="415"/>
    </location>
    <ligand>
        <name>Mn(2+)</name>
        <dbReference type="ChEBI" id="CHEBI:29035"/>
        <label>2</label>
    </ligand>
</feature>
<feature type="binding site" evidence="2">
    <location>
        <position position="135"/>
    </location>
    <ligand>
        <name>Mn(2+)</name>
        <dbReference type="ChEBI" id="CHEBI:29035"/>
        <label>2</label>
    </ligand>
</feature>
<dbReference type="Gene3D" id="3.40.630.10">
    <property type="entry name" value="Zn peptidases"/>
    <property type="match status" value="1"/>
</dbReference>
<keyword evidence="2" id="KW-0464">Manganese</keyword>
<dbReference type="Proteomes" id="UP000564378">
    <property type="component" value="Unassembled WGS sequence"/>
</dbReference>
<reference evidence="5 6" key="1">
    <citation type="submission" date="2020-08" db="EMBL/GenBank/DDBJ databases">
        <title>Draft genome sequence of Parasphingopyxis sp. GrpM-11.</title>
        <authorList>
            <person name="Oh J."/>
            <person name="Roh D.-H."/>
        </authorList>
    </citation>
    <scope>NUCLEOTIDE SEQUENCE [LARGE SCALE GENOMIC DNA]</scope>
    <source>
        <strain evidence="5 6">GrpM-11</strain>
    </source>
</reference>
<dbReference type="AlphaFoldDB" id="A0A842HVW2"/>
<dbReference type="InterPro" id="IPR017439">
    <property type="entry name" value="Amidohydrolase"/>
</dbReference>
<proteinExistence type="predicted"/>
<dbReference type="NCBIfam" id="TIGR01891">
    <property type="entry name" value="amidohydrolases"/>
    <property type="match status" value="1"/>
</dbReference>
<protein>
    <submittedName>
        <fullName evidence="5">Amidohydrolase</fullName>
    </submittedName>
</protein>
<feature type="binding site" evidence="2">
    <location>
        <position position="171"/>
    </location>
    <ligand>
        <name>Mn(2+)</name>
        <dbReference type="ChEBI" id="CHEBI:29035"/>
        <label>2</label>
    </ligand>
</feature>
<evidence type="ECO:0000256" key="3">
    <source>
        <dbReference type="SAM" id="SignalP"/>
    </source>
</evidence>
<comment type="cofactor">
    <cofactor evidence="2">
        <name>Mn(2+)</name>
        <dbReference type="ChEBI" id="CHEBI:29035"/>
    </cofactor>
    <text evidence="2">The Mn(2+) ion enhances activity.</text>
</comment>
<feature type="binding site" evidence="2">
    <location>
        <position position="137"/>
    </location>
    <ligand>
        <name>Mn(2+)</name>
        <dbReference type="ChEBI" id="CHEBI:29035"/>
        <label>2</label>
    </ligand>
</feature>
<dbReference type="InterPro" id="IPR036264">
    <property type="entry name" value="Bact_exopeptidase_dim_dom"/>
</dbReference>
<dbReference type="InterPro" id="IPR002933">
    <property type="entry name" value="Peptidase_M20"/>
</dbReference>
<evidence type="ECO:0000313" key="6">
    <source>
        <dbReference type="Proteomes" id="UP000564378"/>
    </source>
</evidence>
<dbReference type="Gene3D" id="3.30.70.360">
    <property type="match status" value="1"/>
</dbReference>
<keyword evidence="6" id="KW-1185">Reference proteome</keyword>
<dbReference type="Pfam" id="PF01546">
    <property type="entry name" value="Peptidase_M20"/>
    <property type="match status" value="1"/>
</dbReference>
<keyword evidence="2" id="KW-0479">Metal-binding</keyword>
<keyword evidence="1 5" id="KW-0378">Hydrolase</keyword>
<name>A0A842HVW2_9SPHN</name>
<dbReference type="PANTHER" id="PTHR11014:SF63">
    <property type="entry name" value="METALLOPEPTIDASE, PUTATIVE (AFU_ORTHOLOGUE AFUA_6G09600)-RELATED"/>
    <property type="match status" value="1"/>
</dbReference>
<dbReference type="GO" id="GO:0046872">
    <property type="term" value="F:metal ion binding"/>
    <property type="evidence" value="ECO:0007669"/>
    <property type="project" value="UniProtKB-KW"/>
</dbReference>
<dbReference type="PANTHER" id="PTHR11014">
    <property type="entry name" value="PEPTIDASE M20 FAMILY MEMBER"/>
    <property type="match status" value="1"/>
</dbReference>
<gene>
    <name evidence="5" type="ORF">H6P80_02920</name>
</gene>
<dbReference type="SUPFAM" id="SSF53187">
    <property type="entry name" value="Zn-dependent exopeptidases"/>
    <property type="match status" value="1"/>
</dbReference>
<evidence type="ECO:0000259" key="4">
    <source>
        <dbReference type="Pfam" id="PF07687"/>
    </source>
</evidence>
<keyword evidence="3" id="KW-0732">Signal</keyword>
<dbReference type="GO" id="GO:0019877">
    <property type="term" value="P:diaminopimelate biosynthetic process"/>
    <property type="evidence" value="ECO:0007669"/>
    <property type="project" value="UniProtKB-ARBA"/>
</dbReference>
<dbReference type="Pfam" id="PF07687">
    <property type="entry name" value="M20_dimer"/>
    <property type="match status" value="1"/>
</dbReference>